<dbReference type="PANTHER" id="PTHR43176">
    <property type="entry name" value="3-HYDROXYISOBUTYRYL-COA HYDROLASE-RELATED"/>
    <property type="match status" value="1"/>
</dbReference>
<dbReference type="PANTHER" id="PTHR43176:SF3">
    <property type="entry name" value="3-HYDROXYISOBUTYRYL-COA HYDROLASE, MITOCHONDRIAL"/>
    <property type="match status" value="1"/>
</dbReference>
<gene>
    <name evidence="5" type="ORF">QO011_002260</name>
</gene>
<evidence type="ECO:0000313" key="6">
    <source>
        <dbReference type="Proteomes" id="UP001242480"/>
    </source>
</evidence>
<keyword evidence="5" id="KW-0456">Lyase</keyword>
<keyword evidence="3" id="KW-0378">Hydrolase</keyword>
<dbReference type="GO" id="GO:0004300">
    <property type="term" value="F:enoyl-CoA hydratase activity"/>
    <property type="evidence" value="ECO:0007669"/>
    <property type="project" value="UniProtKB-EC"/>
</dbReference>
<sequence length="343" mass="35381">MSGVEVRIDGRAGRLTLARPAALNALTLAMVRQIDAALADWQDDEAVAVVVIDAAPGPAFSAGGDIRAIRDAVRAGDVATCAAFFGEEYALDDRLARYPKPVVALMDGTTMGGGVGIGCHGTRRVVTERAVLALPEVHIGFHPDIGAAWLLANAPGELGTHLALTGSRFGPDDAIACGFADRRIASGRLGEVIRGLSACGSAAEVDAVLAAAAEGPGEGALAPARAWIDRCYAGDSVEEILAALRAAPEAGAAPAAKAIAAASPGSLKLTLAALRRRPASLEACLDRDFRLTLSRIFDPDFAEGVRAVLVDKDRNPAWSPARLEDVSAAEVERHFAGPDLGLS</sequence>
<dbReference type="Pfam" id="PF16113">
    <property type="entry name" value="ECH_2"/>
    <property type="match status" value="1"/>
</dbReference>
<dbReference type="RefSeq" id="WP_307271692.1">
    <property type="nucleotide sequence ID" value="NZ_JAUSVX010000003.1"/>
</dbReference>
<dbReference type="EMBL" id="JAUSVX010000003">
    <property type="protein sequence ID" value="MDQ0469249.1"/>
    <property type="molecule type" value="Genomic_DNA"/>
</dbReference>
<reference evidence="5 6" key="1">
    <citation type="submission" date="2023-07" db="EMBL/GenBank/DDBJ databases">
        <title>Genomic Encyclopedia of Type Strains, Phase IV (KMG-IV): sequencing the most valuable type-strain genomes for metagenomic binning, comparative biology and taxonomic classification.</title>
        <authorList>
            <person name="Goeker M."/>
        </authorList>
    </citation>
    <scope>NUCLEOTIDE SEQUENCE [LARGE SCALE GENOMIC DNA]</scope>
    <source>
        <strain evidence="5 6">DSM 19619</strain>
    </source>
</reference>
<dbReference type="Gene3D" id="3.90.226.10">
    <property type="entry name" value="2-enoyl-CoA Hydratase, Chain A, domain 1"/>
    <property type="match status" value="1"/>
</dbReference>
<dbReference type="EC" id="3.1.2.4" evidence="2"/>
<dbReference type="Proteomes" id="UP001242480">
    <property type="component" value="Unassembled WGS sequence"/>
</dbReference>
<dbReference type="InterPro" id="IPR029045">
    <property type="entry name" value="ClpP/crotonase-like_dom_sf"/>
</dbReference>
<keyword evidence="6" id="KW-1185">Reference proteome</keyword>
<comment type="caution">
    <text evidence="5">The sequence shown here is derived from an EMBL/GenBank/DDBJ whole genome shotgun (WGS) entry which is preliminary data.</text>
</comment>
<name>A0ABU0J4T9_9HYPH</name>
<evidence type="ECO:0000259" key="4">
    <source>
        <dbReference type="Pfam" id="PF16113"/>
    </source>
</evidence>
<protein>
    <recommendedName>
        <fullName evidence="2">3-hydroxyisobutyryl-CoA hydrolase</fullName>
        <ecNumber evidence="2">3.1.2.4</ecNumber>
    </recommendedName>
</protein>
<proteinExistence type="predicted"/>
<feature type="domain" description="Enoyl-CoA hydratase/isomerase" evidence="4">
    <location>
        <begin position="13"/>
        <end position="335"/>
    </location>
</feature>
<dbReference type="SUPFAM" id="SSF52096">
    <property type="entry name" value="ClpP/crotonase"/>
    <property type="match status" value="1"/>
</dbReference>
<dbReference type="InterPro" id="IPR032259">
    <property type="entry name" value="HIBYL-CoA-H"/>
</dbReference>
<accession>A0ABU0J4T9</accession>
<evidence type="ECO:0000256" key="2">
    <source>
        <dbReference type="ARBA" id="ARBA00011915"/>
    </source>
</evidence>
<evidence type="ECO:0000313" key="5">
    <source>
        <dbReference type="EMBL" id="MDQ0469249.1"/>
    </source>
</evidence>
<dbReference type="NCBIfam" id="NF004127">
    <property type="entry name" value="PRK05617.1"/>
    <property type="match status" value="1"/>
</dbReference>
<organism evidence="5 6">
    <name type="scientific">Labrys wisconsinensis</name>
    <dbReference type="NCBI Taxonomy" id="425677"/>
    <lineage>
        <taxon>Bacteria</taxon>
        <taxon>Pseudomonadati</taxon>
        <taxon>Pseudomonadota</taxon>
        <taxon>Alphaproteobacteria</taxon>
        <taxon>Hyphomicrobiales</taxon>
        <taxon>Xanthobacteraceae</taxon>
        <taxon>Labrys</taxon>
    </lineage>
</organism>
<dbReference type="InterPro" id="IPR045004">
    <property type="entry name" value="ECH_dom"/>
</dbReference>
<evidence type="ECO:0000256" key="3">
    <source>
        <dbReference type="ARBA" id="ARBA00022801"/>
    </source>
</evidence>
<dbReference type="CDD" id="cd06558">
    <property type="entry name" value="crotonase-like"/>
    <property type="match status" value="1"/>
</dbReference>
<comment type="catalytic activity">
    <reaction evidence="1">
        <text>3-hydroxy-2-methylpropanoyl-CoA + H2O = 3-hydroxy-2-methylpropanoate + CoA + H(+)</text>
        <dbReference type="Rhea" id="RHEA:20888"/>
        <dbReference type="ChEBI" id="CHEBI:11805"/>
        <dbReference type="ChEBI" id="CHEBI:15377"/>
        <dbReference type="ChEBI" id="CHEBI:15378"/>
        <dbReference type="ChEBI" id="CHEBI:57287"/>
        <dbReference type="ChEBI" id="CHEBI:57340"/>
        <dbReference type="EC" id="3.1.2.4"/>
    </reaction>
</comment>
<evidence type="ECO:0000256" key="1">
    <source>
        <dbReference type="ARBA" id="ARBA00001709"/>
    </source>
</evidence>